<evidence type="ECO:0000256" key="4">
    <source>
        <dbReference type="HAMAP-Rule" id="MF_01241"/>
    </source>
</evidence>
<dbReference type="EC" id="3.5.99.6" evidence="4"/>
<dbReference type="CDD" id="cd01399">
    <property type="entry name" value="GlcN6P_deaminase"/>
    <property type="match status" value="1"/>
</dbReference>
<comment type="pathway">
    <text evidence="4">Amino-sugar metabolism; N-acetylneuraminate degradation; D-fructose 6-phosphate from N-acetylneuraminate: step 5/5.</text>
</comment>
<accession>A0A846ME79</accession>
<evidence type="ECO:0000256" key="3">
    <source>
        <dbReference type="ARBA" id="ARBA00023277"/>
    </source>
</evidence>
<dbReference type="GO" id="GO:0005975">
    <property type="term" value="P:carbohydrate metabolic process"/>
    <property type="evidence" value="ECO:0007669"/>
    <property type="project" value="InterPro"/>
</dbReference>
<comment type="caution">
    <text evidence="6">The sequence shown here is derived from an EMBL/GenBank/DDBJ whole genome shotgun (WGS) entry which is preliminary data.</text>
</comment>
<dbReference type="Gene3D" id="3.40.50.1360">
    <property type="match status" value="1"/>
</dbReference>
<evidence type="ECO:0000256" key="2">
    <source>
        <dbReference type="ARBA" id="ARBA00022801"/>
    </source>
</evidence>
<dbReference type="HAMAP" id="MF_01241">
    <property type="entry name" value="GlcN6P_deamin"/>
    <property type="match status" value="1"/>
</dbReference>
<dbReference type="RefSeq" id="WP_166909881.1">
    <property type="nucleotide sequence ID" value="NZ_JAASRS010000001.1"/>
</dbReference>
<dbReference type="InterPro" id="IPR006148">
    <property type="entry name" value="Glc/Gal-6P_isomerase"/>
</dbReference>
<dbReference type="FunFam" id="3.40.50.1360:FF:000003">
    <property type="entry name" value="Glucosamine-6-phosphate deaminase"/>
    <property type="match status" value="1"/>
</dbReference>
<dbReference type="Pfam" id="PF01182">
    <property type="entry name" value="Glucosamine_iso"/>
    <property type="match status" value="1"/>
</dbReference>
<dbReference type="InterPro" id="IPR004547">
    <property type="entry name" value="Glucosamine6P_isomerase"/>
</dbReference>
<dbReference type="SUPFAM" id="SSF100950">
    <property type="entry name" value="NagB/RpiA/CoA transferase-like"/>
    <property type="match status" value="1"/>
</dbReference>
<evidence type="ECO:0000313" key="6">
    <source>
        <dbReference type="EMBL" id="NIK15178.1"/>
    </source>
</evidence>
<dbReference type="GO" id="GO:0019262">
    <property type="term" value="P:N-acetylneuraminate catabolic process"/>
    <property type="evidence" value="ECO:0007669"/>
    <property type="project" value="UniProtKB-UniRule"/>
</dbReference>
<dbReference type="PANTHER" id="PTHR11280">
    <property type="entry name" value="GLUCOSAMINE-6-PHOSPHATE ISOMERASE"/>
    <property type="match status" value="1"/>
</dbReference>
<feature type="active site" description="For ring-opening step" evidence="4">
    <location>
        <position position="136"/>
    </location>
</feature>
<evidence type="ECO:0000259" key="5">
    <source>
        <dbReference type="Pfam" id="PF01182"/>
    </source>
</evidence>
<feature type="domain" description="Glucosamine/galactosamine-6-phosphate isomerase" evidence="5">
    <location>
        <begin position="11"/>
        <end position="226"/>
    </location>
</feature>
<dbReference type="Proteomes" id="UP000532769">
    <property type="component" value="Unassembled WGS sequence"/>
</dbReference>
<dbReference type="GO" id="GO:0006043">
    <property type="term" value="P:glucosamine catabolic process"/>
    <property type="evidence" value="ECO:0007669"/>
    <property type="project" value="TreeGrafter"/>
</dbReference>
<comment type="similarity">
    <text evidence="4">Belongs to the glucosamine/galactosamine-6-phosphate isomerase family. NagB subfamily.</text>
</comment>
<name>A0A846ME79_9BACL</name>
<sequence length="251" mass="27751">MKLIEVANYEEMSQKAADIIISQVKKKPDSVLGLATGSTMLGTYQQLVQDHQQNGTSYRNVRTVNLDEYIGLSLDHPNSYRYYMNQHLFFHIDIPLSQTYIPNGASDDVEAECKRYEQLIENLGGIDLQILGIGRNGHIGFNEPGTSFSAPTHVVELAPSTRQANARFFPSLEDVPRQAITMGIATIMKSRHIVLLASGTAKAPIMVKLFEGTVTADVPASVLHTHPNVTVIADEEALSLVANERRKVYAR</sequence>
<feature type="active site" description="Proton acceptor; for ring-opening step" evidence="4">
    <location>
        <position position="138"/>
    </location>
</feature>
<reference evidence="6 7" key="1">
    <citation type="submission" date="2020-03" db="EMBL/GenBank/DDBJ databases">
        <title>Genomic Encyclopedia of Archaeal and Bacterial Type Strains, Phase II (KMG-II): from individual species to whole genera.</title>
        <authorList>
            <person name="Goeker M."/>
        </authorList>
    </citation>
    <scope>NUCLEOTIDE SEQUENCE [LARGE SCALE GENOMIC DNA]</scope>
    <source>
        <strain evidence="6 7">DSM 4749</strain>
    </source>
</reference>
<feature type="active site" description="Proton acceptor; for enolization step" evidence="4">
    <location>
        <position position="67"/>
    </location>
</feature>
<evidence type="ECO:0000256" key="1">
    <source>
        <dbReference type="ARBA" id="ARBA00000644"/>
    </source>
</evidence>
<dbReference type="PANTHER" id="PTHR11280:SF5">
    <property type="entry name" value="GLUCOSAMINE-6-PHOSPHATE ISOMERASE"/>
    <property type="match status" value="1"/>
</dbReference>
<evidence type="ECO:0000313" key="7">
    <source>
        <dbReference type="Proteomes" id="UP000532769"/>
    </source>
</evidence>
<dbReference type="GO" id="GO:0005737">
    <property type="term" value="C:cytoplasm"/>
    <property type="evidence" value="ECO:0007669"/>
    <property type="project" value="TreeGrafter"/>
</dbReference>
<dbReference type="GO" id="GO:0042802">
    <property type="term" value="F:identical protein binding"/>
    <property type="evidence" value="ECO:0007669"/>
    <property type="project" value="TreeGrafter"/>
</dbReference>
<comment type="caution">
    <text evidence="4">Lacks conserved residue(s) required for the propagation of feature annotation.</text>
</comment>
<dbReference type="AlphaFoldDB" id="A0A846ME79"/>
<dbReference type="PROSITE" id="PS01161">
    <property type="entry name" value="GLC_GALNAC_ISOMERASE"/>
    <property type="match status" value="1"/>
</dbReference>
<dbReference type="GO" id="GO:0004342">
    <property type="term" value="F:glucosamine-6-phosphate deaminase activity"/>
    <property type="evidence" value="ECO:0007669"/>
    <property type="project" value="UniProtKB-UniRule"/>
</dbReference>
<organism evidence="6 7">
    <name type="scientific">Saccharococcus thermophilus</name>
    <dbReference type="NCBI Taxonomy" id="29396"/>
    <lineage>
        <taxon>Bacteria</taxon>
        <taxon>Bacillati</taxon>
        <taxon>Bacillota</taxon>
        <taxon>Bacilli</taxon>
        <taxon>Bacillales</taxon>
        <taxon>Anoxybacillaceae</taxon>
        <taxon>Saccharococcus</taxon>
    </lineage>
</organism>
<dbReference type="InterPro" id="IPR037171">
    <property type="entry name" value="NagB/RpiA_transferase-like"/>
</dbReference>
<comment type="catalytic activity">
    <reaction evidence="1 4">
        <text>alpha-D-glucosamine 6-phosphate + H2O = beta-D-fructose 6-phosphate + NH4(+)</text>
        <dbReference type="Rhea" id="RHEA:12172"/>
        <dbReference type="ChEBI" id="CHEBI:15377"/>
        <dbReference type="ChEBI" id="CHEBI:28938"/>
        <dbReference type="ChEBI" id="CHEBI:57634"/>
        <dbReference type="ChEBI" id="CHEBI:75989"/>
        <dbReference type="EC" id="3.5.99.6"/>
    </reaction>
</comment>
<gene>
    <name evidence="4" type="primary">nagB</name>
    <name evidence="6" type="ORF">BDD39_001688</name>
</gene>
<dbReference type="EMBL" id="JAASRS010000001">
    <property type="protein sequence ID" value="NIK15178.1"/>
    <property type="molecule type" value="Genomic_DNA"/>
</dbReference>
<feature type="active site" description="For ring-opening step" evidence="4">
    <location>
        <position position="143"/>
    </location>
</feature>
<keyword evidence="7" id="KW-1185">Reference proteome</keyword>
<proteinExistence type="inferred from homology"/>
<dbReference type="GO" id="GO:0006046">
    <property type="term" value="P:N-acetylglucosamine catabolic process"/>
    <property type="evidence" value="ECO:0007669"/>
    <property type="project" value="UniProtKB-UniRule"/>
</dbReference>
<keyword evidence="2 4" id="KW-0378">Hydrolase</keyword>
<dbReference type="UniPathway" id="UPA00629">
    <property type="reaction ID" value="UER00684"/>
</dbReference>
<dbReference type="InterPro" id="IPR018321">
    <property type="entry name" value="Glucosamine6P_isomerase_CS"/>
</dbReference>
<keyword evidence="3 4" id="KW-0119">Carbohydrate metabolism</keyword>
<comment type="function">
    <text evidence="4">Catalyzes the reversible isomerization-deamination of glucosamine 6-phosphate (GlcN6P) to form fructose 6-phosphate (Fru6P) and ammonium ion.</text>
</comment>
<protein>
    <recommendedName>
        <fullName evidence="4">Glucosamine-6-phosphate deaminase</fullName>
        <ecNumber evidence="4">3.5.99.6</ecNumber>
    </recommendedName>
    <alternativeName>
        <fullName evidence="4">GlcN6P deaminase</fullName>
        <shortName evidence="4">GNPDA</shortName>
    </alternativeName>
    <alternativeName>
        <fullName evidence="4">Glucosamine-6-phosphate isomerase</fullName>
    </alternativeName>
</protein>
<dbReference type="NCBIfam" id="TIGR00502">
    <property type="entry name" value="nagB"/>
    <property type="match status" value="1"/>
</dbReference>